<reference evidence="1 2" key="1">
    <citation type="journal article" date="2019" name="Sci. Rep.">
        <title>Orb-weaving spider Araneus ventricosus genome elucidates the spidroin gene catalogue.</title>
        <authorList>
            <person name="Kono N."/>
            <person name="Nakamura H."/>
            <person name="Ohtoshi R."/>
            <person name="Moran D.A.P."/>
            <person name="Shinohara A."/>
            <person name="Yoshida Y."/>
            <person name="Fujiwara M."/>
            <person name="Mori M."/>
            <person name="Tomita M."/>
            <person name="Arakawa K."/>
        </authorList>
    </citation>
    <scope>NUCLEOTIDE SEQUENCE [LARGE SCALE GENOMIC DNA]</scope>
</reference>
<evidence type="ECO:0000313" key="1">
    <source>
        <dbReference type="EMBL" id="GBM68467.1"/>
    </source>
</evidence>
<sequence>MLSGRFDARFTSLKYFLFVSPFTPESSIKRRGRKEKKSCTHKQYQKSIEICLSFPNVKRKLNFASAWVGHLRIHLCLSGADLDCDKEAADMGFHHQQIKLSTEQTFG</sequence>
<proteinExistence type="predicted"/>
<accession>A0A4Y2HSU5</accession>
<comment type="caution">
    <text evidence="1">The sequence shown here is derived from an EMBL/GenBank/DDBJ whole genome shotgun (WGS) entry which is preliminary data.</text>
</comment>
<organism evidence="1 2">
    <name type="scientific">Araneus ventricosus</name>
    <name type="common">Orbweaver spider</name>
    <name type="synonym">Epeira ventricosa</name>
    <dbReference type="NCBI Taxonomy" id="182803"/>
    <lineage>
        <taxon>Eukaryota</taxon>
        <taxon>Metazoa</taxon>
        <taxon>Ecdysozoa</taxon>
        <taxon>Arthropoda</taxon>
        <taxon>Chelicerata</taxon>
        <taxon>Arachnida</taxon>
        <taxon>Araneae</taxon>
        <taxon>Araneomorphae</taxon>
        <taxon>Entelegynae</taxon>
        <taxon>Araneoidea</taxon>
        <taxon>Araneidae</taxon>
        <taxon>Araneus</taxon>
    </lineage>
</organism>
<evidence type="ECO:0000313" key="2">
    <source>
        <dbReference type="Proteomes" id="UP000499080"/>
    </source>
</evidence>
<name>A0A4Y2HSU5_ARAVE</name>
<dbReference type="Proteomes" id="UP000499080">
    <property type="component" value="Unassembled WGS sequence"/>
</dbReference>
<dbReference type="EMBL" id="BGPR01002144">
    <property type="protein sequence ID" value="GBM68467.1"/>
    <property type="molecule type" value="Genomic_DNA"/>
</dbReference>
<protein>
    <submittedName>
        <fullName evidence="1">Uncharacterized protein</fullName>
    </submittedName>
</protein>
<dbReference type="AlphaFoldDB" id="A0A4Y2HSU5"/>
<keyword evidence="2" id="KW-1185">Reference proteome</keyword>
<gene>
    <name evidence="1" type="ORF">AVEN_6439_1</name>
</gene>